<protein>
    <submittedName>
        <fullName evidence="1">Uncharacterized protein</fullName>
    </submittedName>
</protein>
<dbReference type="Proteomes" id="UP001500325">
    <property type="component" value="Unassembled WGS sequence"/>
</dbReference>
<dbReference type="EMBL" id="BAABIC010000002">
    <property type="protein sequence ID" value="GAA4677199.1"/>
    <property type="molecule type" value="Genomic_DNA"/>
</dbReference>
<evidence type="ECO:0000313" key="1">
    <source>
        <dbReference type="EMBL" id="GAA4677199.1"/>
    </source>
</evidence>
<comment type="caution">
    <text evidence="1">The sequence shown here is derived from an EMBL/GenBank/DDBJ whole genome shotgun (WGS) entry which is preliminary data.</text>
</comment>
<reference evidence="2" key="1">
    <citation type="journal article" date="2019" name="Int. J. Syst. Evol. Microbiol.">
        <title>The Global Catalogue of Microorganisms (GCM) 10K type strain sequencing project: providing services to taxonomists for standard genome sequencing and annotation.</title>
        <authorList>
            <consortium name="The Broad Institute Genomics Platform"/>
            <consortium name="The Broad Institute Genome Sequencing Center for Infectious Disease"/>
            <person name="Wu L."/>
            <person name="Ma J."/>
        </authorList>
    </citation>
    <scope>NUCLEOTIDE SEQUENCE [LARGE SCALE GENOMIC DNA]</scope>
    <source>
        <strain evidence="2">JCM 18055</strain>
    </source>
</reference>
<dbReference type="RefSeq" id="WP_345378298.1">
    <property type="nucleotide sequence ID" value="NZ_BAABIC010000002.1"/>
</dbReference>
<organism evidence="1 2">
    <name type="scientific">Pseudonocardia yuanmonensis</name>
    <dbReference type="NCBI Taxonomy" id="1095914"/>
    <lineage>
        <taxon>Bacteria</taxon>
        <taxon>Bacillati</taxon>
        <taxon>Actinomycetota</taxon>
        <taxon>Actinomycetes</taxon>
        <taxon>Pseudonocardiales</taxon>
        <taxon>Pseudonocardiaceae</taxon>
        <taxon>Pseudonocardia</taxon>
    </lineage>
</organism>
<name>A0ABP8W0R5_9PSEU</name>
<sequence length="49" mass="4985">MVPGPCDPWLAAVALTGTALNRKDRAVAELAEGRADTGAGCADAELFLV</sequence>
<evidence type="ECO:0000313" key="2">
    <source>
        <dbReference type="Proteomes" id="UP001500325"/>
    </source>
</evidence>
<gene>
    <name evidence="1" type="ORF">GCM10023215_07200</name>
</gene>
<keyword evidence="2" id="KW-1185">Reference proteome</keyword>
<accession>A0ABP8W0R5</accession>
<proteinExistence type="predicted"/>